<dbReference type="eggNOG" id="ENOG502QT7P">
    <property type="taxonomic scope" value="Eukaryota"/>
</dbReference>
<dbReference type="Proteomes" id="UP000001514">
    <property type="component" value="Unassembled WGS sequence"/>
</dbReference>
<keyword evidence="2" id="KW-0285">Flavoprotein</keyword>
<protein>
    <recommendedName>
        <fullName evidence="8">Aminoacetone oxidase family FAD-binding enzyme</fullName>
    </recommendedName>
</protein>
<evidence type="ECO:0000313" key="6">
    <source>
        <dbReference type="EMBL" id="EFJ21506.1"/>
    </source>
</evidence>
<keyword evidence="7" id="KW-1185">Reference proteome</keyword>
<reference evidence="6 7" key="1">
    <citation type="journal article" date="2011" name="Science">
        <title>The Selaginella genome identifies genetic changes associated with the evolution of vascular plants.</title>
        <authorList>
            <person name="Banks J.A."/>
            <person name="Nishiyama T."/>
            <person name="Hasebe M."/>
            <person name="Bowman J.L."/>
            <person name="Gribskov M."/>
            <person name="dePamphilis C."/>
            <person name="Albert V.A."/>
            <person name="Aono N."/>
            <person name="Aoyama T."/>
            <person name="Ambrose B.A."/>
            <person name="Ashton N.W."/>
            <person name="Axtell M.J."/>
            <person name="Barker E."/>
            <person name="Barker M.S."/>
            <person name="Bennetzen J.L."/>
            <person name="Bonawitz N.D."/>
            <person name="Chapple C."/>
            <person name="Cheng C."/>
            <person name="Correa L.G."/>
            <person name="Dacre M."/>
            <person name="DeBarry J."/>
            <person name="Dreyer I."/>
            <person name="Elias M."/>
            <person name="Engstrom E.M."/>
            <person name="Estelle M."/>
            <person name="Feng L."/>
            <person name="Finet C."/>
            <person name="Floyd S.K."/>
            <person name="Frommer W.B."/>
            <person name="Fujita T."/>
            <person name="Gramzow L."/>
            <person name="Gutensohn M."/>
            <person name="Harholt J."/>
            <person name="Hattori M."/>
            <person name="Heyl A."/>
            <person name="Hirai T."/>
            <person name="Hiwatashi Y."/>
            <person name="Ishikawa M."/>
            <person name="Iwata M."/>
            <person name="Karol K.G."/>
            <person name="Koehler B."/>
            <person name="Kolukisaoglu U."/>
            <person name="Kubo M."/>
            <person name="Kurata T."/>
            <person name="Lalonde S."/>
            <person name="Li K."/>
            <person name="Li Y."/>
            <person name="Litt A."/>
            <person name="Lyons E."/>
            <person name="Manning G."/>
            <person name="Maruyama T."/>
            <person name="Michael T.P."/>
            <person name="Mikami K."/>
            <person name="Miyazaki S."/>
            <person name="Morinaga S."/>
            <person name="Murata T."/>
            <person name="Mueller-Roeber B."/>
            <person name="Nelson D.R."/>
            <person name="Obara M."/>
            <person name="Oguri Y."/>
            <person name="Olmstead R.G."/>
            <person name="Onodera N."/>
            <person name="Petersen B.L."/>
            <person name="Pils B."/>
            <person name="Prigge M."/>
            <person name="Rensing S.A."/>
            <person name="Riano-Pachon D.M."/>
            <person name="Roberts A.W."/>
            <person name="Sato Y."/>
            <person name="Scheller H.V."/>
            <person name="Schulz B."/>
            <person name="Schulz C."/>
            <person name="Shakirov E.V."/>
            <person name="Shibagaki N."/>
            <person name="Shinohara N."/>
            <person name="Shippen D.E."/>
            <person name="Soerensen I."/>
            <person name="Sotooka R."/>
            <person name="Sugimoto N."/>
            <person name="Sugita M."/>
            <person name="Sumikawa N."/>
            <person name="Tanurdzic M."/>
            <person name="Theissen G."/>
            <person name="Ulvskov P."/>
            <person name="Wakazuki S."/>
            <person name="Weng J.K."/>
            <person name="Willats W.W."/>
            <person name="Wipf D."/>
            <person name="Wolf P.G."/>
            <person name="Yang L."/>
            <person name="Zimmer A.D."/>
            <person name="Zhu Q."/>
            <person name="Mitros T."/>
            <person name="Hellsten U."/>
            <person name="Loque D."/>
            <person name="Otillar R."/>
            <person name="Salamov A."/>
            <person name="Schmutz J."/>
            <person name="Shapiro H."/>
            <person name="Lindquist E."/>
            <person name="Lucas S."/>
            <person name="Rokhsar D."/>
            <person name="Grigoriev I.V."/>
        </authorList>
    </citation>
    <scope>NUCLEOTIDE SEQUENCE [LARGE SCALE GENOMIC DNA]</scope>
</reference>
<dbReference type="Gramene" id="EFJ21506">
    <property type="protein sequence ID" value="EFJ21506"/>
    <property type="gene ID" value="SELMODRAFT_107277"/>
</dbReference>
<dbReference type="Gene3D" id="3.50.50.60">
    <property type="entry name" value="FAD/NAD(P)-binding domain"/>
    <property type="match status" value="1"/>
</dbReference>
<evidence type="ECO:0000256" key="3">
    <source>
        <dbReference type="ARBA" id="ARBA00022827"/>
    </source>
</evidence>
<accession>D8S1T4</accession>
<dbReference type="InParanoid" id="D8S1T4"/>
<dbReference type="PANTHER" id="PTHR42887">
    <property type="entry name" value="OS12G0638800 PROTEIN"/>
    <property type="match status" value="1"/>
</dbReference>
<sequence>DEKQTLVVVGGGAAGVYGAIWAKTACKHLKVVVLERGHFLSKVKISGGGRCNVTTGLFVEPLPLSQQYPRGHKELRGSYFREHGPLETAAWFHEHGVPLKTEEDGRMFPVTDDSGTVVECLLNKARRIGGSFGLFTGNVEILAVSLKSNALVKDIVPLNGRFDVHFKNKNEPFSEKLQADFALLATGSSPQGYKLAKELGHDLVSPAPSLFTFKVADSKLGELAGVSFEHVSVDLEILGWNKRSVNLRQDGPLLVTHWGLSGPAVLRLSAWAARDLLKVDYKGTLWVDFAPKFSLDEVKKLLVKQKTLSPRRKLDSGAPLVLQLVKRFWQYLIHRQDLNEEAVWYELSNRQLGDLAGLLKRCSFQISGKGEFKDEFVTAGGVPLDEVNLKTMESKKCSNLYLAGELLNVDGITGGFNFQASESQSLEISYDHGGNKWFLLLFQNAWTSGYLSGSAIAKKATSRSL</sequence>
<evidence type="ECO:0000259" key="5">
    <source>
        <dbReference type="Pfam" id="PF22780"/>
    </source>
</evidence>
<evidence type="ECO:0008006" key="8">
    <source>
        <dbReference type="Google" id="ProtNLM"/>
    </source>
</evidence>
<dbReference type="SUPFAM" id="SSF51905">
    <property type="entry name" value="FAD/NAD(P)-binding domain"/>
    <property type="match status" value="1"/>
</dbReference>
<dbReference type="InterPro" id="IPR057661">
    <property type="entry name" value="RsdA/BaiN/AoA(So)_Rossmann"/>
</dbReference>
<keyword evidence="3" id="KW-0274">FAD</keyword>
<dbReference type="InterPro" id="IPR023166">
    <property type="entry name" value="BaiN-like_dom_sf"/>
</dbReference>
<dbReference type="AlphaFoldDB" id="D8S1T4"/>
<dbReference type="Pfam" id="PF22780">
    <property type="entry name" value="HI0933_like_1st"/>
    <property type="match status" value="1"/>
</dbReference>
<dbReference type="InterPro" id="IPR055178">
    <property type="entry name" value="RsdA/BaiN/AoA(So)-like_dom"/>
</dbReference>
<proteinExistence type="predicted"/>
<dbReference type="EMBL" id="GL377599">
    <property type="protein sequence ID" value="EFJ21506.1"/>
    <property type="molecule type" value="Genomic_DNA"/>
</dbReference>
<dbReference type="InterPro" id="IPR004792">
    <property type="entry name" value="BaiN-like"/>
</dbReference>
<evidence type="ECO:0000313" key="7">
    <source>
        <dbReference type="Proteomes" id="UP000001514"/>
    </source>
</evidence>
<dbReference type="OMA" id="RCNFTNM"/>
<comment type="cofactor">
    <cofactor evidence="1">
        <name>FAD</name>
        <dbReference type="ChEBI" id="CHEBI:57692"/>
    </cofactor>
</comment>
<evidence type="ECO:0000256" key="2">
    <source>
        <dbReference type="ARBA" id="ARBA00022630"/>
    </source>
</evidence>
<dbReference type="HOGENOM" id="CLU_025174_0_1_1"/>
<dbReference type="Gene3D" id="2.40.30.10">
    <property type="entry name" value="Translation factors"/>
    <property type="match status" value="1"/>
</dbReference>
<dbReference type="SUPFAM" id="SSF160996">
    <property type="entry name" value="HI0933 insert domain-like"/>
    <property type="match status" value="1"/>
</dbReference>
<evidence type="ECO:0000256" key="1">
    <source>
        <dbReference type="ARBA" id="ARBA00001974"/>
    </source>
</evidence>
<dbReference type="Gene3D" id="1.10.8.260">
    <property type="entry name" value="HI0933 insert domain-like"/>
    <property type="match status" value="1"/>
</dbReference>
<dbReference type="KEGG" id="smo:SELMODRAFT_107277"/>
<dbReference type="Pfam" id="PF03486">
    <property type="entry name" value="HI0933_like"/>
    <property type="match status" value="1"/>
</dbReference>
<dbReference type="STRING" id="88036.D8S1T4"/>
<dbReference type="NCBIfam" id="TIGR00275">
    <property type="entry name" value="aminoacetone oxidase family FAD-binding enzyme"/>
    <property type="match status" value="1"/>
</dbReference>
<evidence type="ECO:0000259" key="4">
    <source>
        <dbReference type="Pfam" id="PF03486"/>
    </source>
</evidence>
<dbReference type="FunCoup" id="D8S1T4">
    <property type="interactions" value="283"/>
</dbReference>
<feature type="non-terminal residue" evidence="6">
    <location>
        <position position="1"/>
    </location>
</feature>
<feature type="domain" description="RsdA/BaiN/AoA(So)-like Rossmann fold-like" evidence="4">
    <location>
        <begin position="5"/>
        <end position="421"/>
    </location>
</feature>
<organism evidence="7">
    <name type="scientific">Selaginella moellendorffii</name>
    <name type="common">Spikemoss</name>
    <dbReference type="NCBI Taxonomy" id="88036"/>
    <lineage>
        <taxon>Eukaryota</taxon>
        <taxon>Viridiplantae</taxon>
        <taxon>Streptophyta</taxon>
        <taxon>Embryophyta</taxon>
        <taxon>Tracheophyta</taxon>
        <taxon>Lycopodiopsida</taxon>
        <taxon>Selaginellales</taxon>
        <taxon>Selaginellaceae</taxon>
        <taxon>Selaginella</taxon>
    </lineage>
</organism>
<name>D8S1T4_SELML</name>
<feature type="domain" description="RsdA/BaiN/AoA(So)-like insert" evidence="5">
    <location>
        <begin position="208"/>
        <end position="377"/>
    </location>
</feature>
<dbReference type="InterPro" id="IPR036188">
    <property type="entry name" value="FAD/NAD-bd_sf"/>
</dbReference>
<dbReference type="PANTHER" id="PTHR42887:SF2">
    <property type="entry name" value="OS12G0638800 PROTEIN"/>
    <property type="match status" value="1"/>
</dbReference>
<gene>
    <name evidence="6" type="ORF">SELMODRAFT_107277</name>
</gene>